<name>A0A4Z2G138_9TELE</name>
<dbReference type="AlphaFoldDB" id="A0A4Z2G138"/>
<dbReference type="EMBL" id="SRLO01000752">
    <property type="protein sequence ID" value="TNN47217.1"/>
    <property type="molecule type" value="Genomic_DNA"/>
</dbReference>
<sequence length="304" mass="33401">MPLPLPQSPPGPLTSPLESLGEIARRLPALLREARSERSRCLIVSHYADGTPDQSIGPRDRYPVVPMPLLLPGERPPLTGARNSPRRRGFGCIVTPRGNHPVRLEPSGRKRGAEEHGRLQRKRPTGEGLIGPEQLRVHAEPYRGTLSPYLVPKAEPYRGTLSPYLIPQAEPYRGTVSPYLVPKAEPYRGTSSPYLIPQAEPYRGTSSPYIIPQAEPYRGTVSPYLVPKAEPYRGTSSPYLIPQAEPYLSEAPSQCPSHRAECLELVKSAVSRSPCANSESESSGVEGRSEMTEVKNSQRETASE</sequence>
<protein>
    <submittedName>
        <fullName evidence="2">Uncharacterized protein</fullName>
    </submittedName>
</protein>
<reference evidence="2 3" key="1">
    <citation type="submission" date="2019-03" db="EMBL/GenBank/DDBJ databases">
        <title>First draft genome of Liparis tanakae, snailfish: a comprehensive survey of snailfish specific genes.</title>
        <authorList>
            <person name="Kim W."/>
            <person name="Song I."/>
            <person name="Jeong J.-H."/>
            <person name="Kim D."/>
            <person name="Kim S."/>
            <person name="Ryu S."/>
            <person name="Song J.Y."/>
            <person name="Lee S.K."/>
        </authorList>
    </citation>
    <scope>NUCLEOTIDE SEQUENCE [LARGE SCALE GENOMIC DNA]</scope>
    <source>
        <tissue evidence="2">Muscle</tissue>
    </source>
</reference>
<organism evidence="2 3">
    <name type="scientific">Liparis tanakae</name>
    <name type="common">Tanaka's snailfish</name>
    <dbReference type="NCBI Taxonomy" id="230148"/>
    <lineage>
        <taxon>Eukaryota</taxon>
        <taxon>Metazoa</taxon>
        <taxon>Chordata</taxon>
        <taxon>Craniata</taxon>
        <taxon>Vertebrata</taxon>
        <taxon>Euteleostomi</taxon>
        <taxon>Actinopterygii</taxon>
        <taxon>Neopterygii</taxon>
        <taxon>Teleostei</taxon>
        <taxon>Neoteleostei</taxon>
        <taxon>Acanthomorphata</taxon>
        <taxon>Eupercaria</taxon>
        <taxon>Perciformes</taxon>
        <taxon>Cottioidei</taxon>
        <taxon>Cottales</taxon>
        <taxon>Liparidae</taxon>
        <taxon>Liparis</taxon>
    </lineage>
</organism>
<dbReference type="Proteomes" id="UP000314294">
    <property type="component" value="Unassembled WGS sequence"/>
</dbReference>
<evidence type="ECO:0000256" key="1">
    <source>
        <dbReference type="SAM" id="MobiDB-lite"/>
    </source>
</evidence>
<accession>A0A4Z2G138</accession>
<feature type="compositionally biased region" description="Basic and acidic residues" evidence="1">
    <location>
        <begin position="102"/>
        <end position="118"/>
    </location>
</feature>
<evidence type="ECO:0000313" key="2">
    <source>
        <dbReference type="EMBL" id="TNN47217.1"/>
    </source>
</evidence>
<proteinExistence type="predicted"/>
<feature type="region of interest" description="Disordered" evidence="1">
    <location>
        <begin position="73"/>
        <end position="129"/>
    </location>
</feature>
<gene>
    <name evidence="2" type="ORF">EYF80_042565</name>
</gene>
<feature type="compositionally biased region" description="Basic and acidic residues" evidence="1">
    <location>
        <begin position="287"/>
        <end position="304"/>
    </location>
</feature>
<evidence type="ECO:0000313" key="3">
    <source>
        <dbReference type="Proteomes" id="UP000314294"/>
    </source>
</evidence>
<keyword evidence="3" id="KW-1185">Reference proteome</keyword>
<comment type="caution">
    <text evidence="2">The sequence shown here is derived from an EMBL/GenBank/DDBJ whole genome shotgun (WGS) entry which is preliminary data.</text>
</comment>
<feature type="region of interest" description="Disordered" evidence="1">
    <location>
        <begin position="269"/>
        <end position="304"/>
    </location>
</feature>